<reference evidence="5 6" key="1">
    <citation type="submission" date="2013-02" db="EMBL/GenBank/DDBJ databases">
        <title>The Genome Sequence of Enterococcus phoeniculicola BAA-412.</title>
        <authorList>
            <consortium name="The Broad Institute Genome Sequencing Platform"/>
            <consortium name="The Broad Institute Genome Sequencing Center for Infectious Disease"/>
            <person name="Earl A.M."/>
            <person name="Gilmore M.S."/>
            <person name="Lebreton F."/>
            <person name="Walker B."/>
            <person name="Young S.K."/>
            <person name="Zeng Q."/>
            <person name="Gargeya S."/>
            <person name="Fitzgerald M."/>
            <person name="Haas B."/>
            <person name="Abouelleil A."/>
            <person name="Alvarado L."/>
            <person name="Arachchi H.M."/>
            <person name="Berlin A.M."/>
            <person name="Chapman S.B."/>
            <person name="Dewar J."/>
            <person name="Goldberg J."/>
            <person name="Griggs A."/>
            <person name="Gujja S."/>
            <person name="Hansen M."/>
            <person name="Howarth C."/>
            <person name="Imamovic A."/>
            <person name="Larimer J."/>
            <person name="McCowan C."/>
            <person name="Murphy C."/>
            <person name="Neiman D."/>
            <person name="Pearson M."/>
            <person name="Priest M."/>
            <person name="Roberts A."/>
            <person name="Saif S."/>
            <person name="Shea T."/>
            <person name="Sisk P."/>
            <person name="Sykes S."/>
            <person name="Wortman J."/>
            <person name="Nusbaum C."/>
            <person name="Birren B."/>
        </authorList>
    </citation>
    <scope>NUCLEOTIDE SEQUENCE [LARGE SCALE GENOMIC DNA]</scope>
    <source>
        <strain evidence="5 6">ATCC BAA-412</strain>
    </source>
</reference>
<dbReference type="Gene3D" id="1.10.10.10">
    <property type="entry name" value="Winged helix-like DNA-binding domain superfamily/Winged helix DNA-binding domain"/>
    <property type="match status" value="1"/>
</dbReference>
<gene>
    <name evidence="5" type="ORF">UC3_01190</name>
</gene>
<dbReference type="GO" id="GO:0003700">
    <property type="term" value="F:DNA-binding transcription factor activity"/>
    <property type="evidence" value="ECO:0007669"/>
    <property type="project" value="InterPro"/>
</dbReference>
<keyword evidence="2" id="KW-0238">DNA-binding</keyword>
<evidence type="ECO:0000256" key="2">
    <source>
        <dbReference type="ARBA" id="ARBA00023125"/>
    </source>
</evidence>
<protein>
    <submittedName>
        <fullName evidence="5">MarR family transcriptional regulator</fullName>
    </submittedName>
</protein>
<dbReference type="GO" id="GO:0003677">
    <property type="term" value="F:DNA binding"/>
    <property type="evidence" value="ECO:0007669"/>
    <property type="project" value="UniProtKB-KW"/>
</dbReference>
<name>R3WU08_9ENTE</name>
<dbReference type="InterPro" id="IPR000835">
    <property type="entry name" value="HTH_MarR-typ"/>
</dbReference>
<dbReference type="RefSeq" id="WP_010767858.1">
    <property type="nucleotide sequence ID" value="NZ_ASWE01000003.1"/>
</dbReference>
<dbReference type="InterPro" id="IPR052067">
    <property type="entry name" value="Metal_resp_HTH_trans_reg"/>
</dbReference>
<dbReference type="eggNOG" id="COG1846">
    <property type="taxonomic scope" value="Bacteria"/>
</dbReference>
<evidence type="ECO:0000313" key="5">
    <source>
        <dbReference type="EMBL" id="EOL45300.1"/>
    </source>
</evidence>
<evidence type="ECO:0000256" key="3">
    <source>
        <dbReference type="ARBA" id="ARBA00023163"/>
    </source>
</evidence>
<comment type="caution">
    <text evidence="5">The sequence shown here is derived from an EMBL/GenBank/DDBJ whole genome shotgun (WGS) entry which is preliminary data.</text>
</comment>
<dbReference type="HOGENOM" id="CLU_083287_11_2_9"/>
<dbReference type="Pfam" id="PF01047">
    <property type="entry name" value="MarR"/>
    <property type="match status" value="1"/>
</dbReference>
<dbReference type="OrthoDB" id="5358347at2"/>
<feature type="domain" description="HTH marR-type" evidence="4">
    <location>
        <begin position="5"/>
        <end position="142"/>
    </location>
</feature>
<organism evidence="5 6">
    <name type="scientific">Enterococcus phoeniculicola ATCC BAA-412</name>
    <dbReference type="NCBI Taxonomy" id="1158610"/>
    <lineage>
        <taxon>Bacteria</taxon>
        <taxon>Bacillati</taxon>
        <taxon>Bacillota</taxon>
        <taxon>Bacilli</taxon>
        <taxon>Lactobacillales</taxon>
        <taxon>Enterococcaceae</taxon>
        <taxon>Enterococcus</taxon>
    </lineage>
</organism>
<dbReference type="EMBL" id="AJAT01000012">
    <property type="protein sequence ID" value="EOL45300.1"/>
    <property type="molecule type" value="Genomic_DNA"/>
</dbReference>
<dbReference type="InterPro" id="IPR036388">
    <property type="entry name" value="WH-like_DNA-bd_sf"/>
</dbReference>
<dbReference type="SUPFAM" id="SSF46785">
    <property type="entry name" value="Winged helix' DNA-binding domain"/>
    <property type="match status" value="1"/>
</dbReference>
<dbReference type="PANTHER" id="PTHR35790">
    <property type="entry name" value="HTH-TYPE TRANSCRIPTIONAL REGULATOR PCHR"/>
    <property type="match status" value="1"/>
</dbReference>
<keyword evidence="1" id="KW-0805">Transcription regulation</keyword>
<dbReference type="STRING" id="154621.RV11_GL000817"/>
<accession>R3WU08</accession>
<evidence type="ECO:0000313" key="6">
    <source>
        <dbReference type="Proteomes" id="UP000013785"/>
    </source>
</evidence>
<dbReference type="Proteomes" id="UP000013785">
    <property type="component" value="Unassembled WGS sequence"/>
</dbReference>
<evidence type="ECO:0000259" key="4">
    <source>
        <dbReference type="PROSITE" id="PS50995"/>
    </source>
</evidence>
<dbReference type="SMART" id="SM00347">
    <property type="entry name" value="HTH_MARR"/>
    <property type="match status" value="1"/>
</dbReference>
<sequence>MKDKRFILMSELMDLSNEIIWRNKPELEAALKGYTLNEIEVIEHIALIPQANVTKLAAASFMTRGAISKLTKKLLEKSIIERYQTPENKKEIYFRLTKEGEKIRKIHTDLHQRFLERDQEVFTPMTEEEYDTIFRFIGRYRHHLQKTK</sequence>
<dbReference type="InterPro" id="IPR036390">
    <property type="entry name" value="WH_DNA-bd_sf"/>
</dbReference>
<dbReference type="AlphaFoldDB" id="R3WU08"/>
<proteinExistence type="predicted"/>
<keyword evidence="3" id="KW-0804">Transcription</keyword>
<keyword evidence="6" id="KW-1185">Reference proteome</keyword>
<dbReference type="PATRIC" id="fig|1158610.3.peg.1164"/>
<evidence type="ECO:0000256" key="1">
    <source>
        <dbReference type="ARBA" id="ARBA00023015"/>
    </source>
</evidence>
<dbReference type="PANTHER" id="PTHR35790:SF4">
    <property type="entry name" value="HTH-TYPE TRANSCRIPTIONAL REGULATOR PCHR"/>
    <property type="match status" value="1"/>
</dbReference>
<dbReference type="PROSITE" id="PS50995">
    <property type="entry name" value="HTH_MARR_2"/>
    <property type="match status" value="1"/>
</dbReference>